<dbReference type="Proteomes" id="UP000561077">
    <property type="component" value="Unassembled WGS sequence"/>
</dbReference>
<reference evidence="4 5" key="1">
    <citation type="submission" date="2020-04" db="EMBL/GenBank/DDBJ databases">
        <title>Description of novel Gluconacetobacter.</title>
        <authorList>
            <person name="Sombolestani A."/>
        </authorList>
    </citation>
    <scope>NUCLEOTIDE SEQUENCE [LARGE SCALE GENOMIC DNA]</scope>
    <source>
        <strain evidence="3 4">LMG 1728</strain>
        <strain evidence="2 5">LMG 1731</strain>
    </source>
</reference>
<organism evidence="2 5">
    <name type="scientific">Gluconacetobacter dulcium</name>
    <dbReference type="NCBI Taxonomy" id="2729096"/>
    <lineage>
        <taxon>Bacteria</taxon>
        <taxon>Pseudomonadati</taxon>
        <taxon>Pseudomonadota</taxon>
        <taxon>Alphaproteobacteria</taxon>
        <taxon>Acetobacterales</taxon>
        <taxon>Acetobacteraceae</taxon>
        <taxon>Gluconacetobacter</taxon>
    </lineage>
</organism>
<feature type="signal peptide" evidence="1">
    <location>
        <begin position="1"/>
        <end position="29"/>
    </location>
</feature>
<evidence type="ECO:0000313" key="2">
    <source>
        <dbReference type="EMBL" id="MBB2163844.1"/>
    </source>
</evidence>
<dbReference type="PROSITE" id="PS51318">
    <property type="entry name" value="TAT"/>
    <property type="match status" value="1"/>
</dbReference>
<evidence type="ECO:0008006" key="6">
    <source>
        <dbReference type="Google" id="ProtNLM"/>
    </source>
</evidence>
<proteinExistence type="predicted"/>
<dbReference type="InterPro" id="IPR006311">
    <property type="entry name" value="TAT_signal"/>
</dbReference>
<dbReference type="EMBL" id="JABEQN010000005">
    <property type="protein sequence ID" value="MBB2193170.1"/>
    <property type="molecule type" value="Genomic_DNA"/>
</dbReference>
<evidence type="ECO:0000313" key="4">
    <source>
        <dbReference type="Proteomes" id="UP000540490"/>
    </source>
</evidence>
<sequence>MAMRSSTRRDLFTAGAATALAGIAAASFAQPETLSAKRVAKRDTHSDARLIALCDAFTRTRAEIEKPLPDPLPEYGTAEDLRLEAEMDALVTREHEFLLEISRISANSAPGLLAKTRAVQQYLPTYVREYETDDESPEMRIVFSLLDDIAEHASILRDLTA</sequence>
<evidence type="ECO:0000313" key="3">
    <source>
        <dbReference type="EMBL" id="MBB2193170.1"/>
    </source>
</evidence>
<accession>A0A7W4NRR1</accession>
<dbReference type="EMBL" id="JABEQO010000004">
    <property type="protein sequence ID" value="MBB2163844.1"/>
    <property type="molecule type" value="Genomic_DNA"/>
</dbReference>
<name>A0A7W4NRR1_9PROT</name>
<dbReference type="AlphaFoldDB" id="A0A7W4NRR1"/>
<dbReference type="Proteomes" id="UP000540490">
    <property type="component" value="Unassembled WGS sequence"/>
</dbReference>
<comment type="caution">
    <text evidence="2">The sequence shown here is derived from an EMBL/GenBank/DDBJ whole genome shotgun (WGS) entry which is preliminary data.</text>
</comment>
<evidence type="ECO:0000313" key="5">
    <source>
        <dbReference type="Proteomes" id="UP000561077"/>
    </source>
</evidence>
<evidence type="ECO:0000256" key="1">
    <source>
        <dbReference type="SAM" id="SignalP"/>
    </source>
</evidence>
<keyword evidence="4" id="KW-1185">Reference proteome</keyword>
<keyword evidence="1" id="KW-0732">Signal</keyword>
<gene>
    <name evidence="3" type="ORF">HLH25_05860</name>
    <name evidence="2" type="ORF">HLH26_04705</name>
</gene>
<dbReference type="RefSeq" id="WP_182973183.1">
    <property type="nucleotide sequence ID" value="NZ_JABEQN010000005.1"/>
</dbReference>
<feature type="chain" id="PRO_5031385226" description="Twin-arginine translocation signal domain-containing protein" evidence="1">
    <location>
        <begin position="30"/>
        <end position="161"/>
    </location>
</feature>
<protein>
    <recommendedName>
        <fullName evidence="6">Twin-arginine translocation signal domain-containing protein</fullName>
    </recommendedName>
</protein>